<dbReference type="Proteomes" id="UP000273083">
    <property type="component" value="Unassembled WGS sequence"/>
</dbReference>
<dbReference type="OrthoDB" id="2936592at2"/>
<dbReference type="EMBL" id="RJVG01000001">
    <property type="protein sequence ID" value="ROR31747.1"/>
    <property type="molecule type" value="Genomic_DNA"/>
</dbReference>
<gene>
    <name evidence="1" type="ORF">EDD66_101365</name>
</gene>
<proteinExistence type="predicted"/>
<evidence type="ECO:0000313" key="2">
    <source>
        <dbReference type="Proteomes" id="UP000273083"/>
    </source>
</evidence>
<keyword evidence="2" id="KW-1185">Reference proteome</keyword>
<sequence length="66" mass="7848">MQQIYSNFGITIIKQGEKYFMQYDSGEMVSTMKKIELSEREAKELQEQKDGNAVYEYMIKNLNDRI</sequence>
<dbReference type="RefSeq" id="WP_123607836.1">
    <property type="nucleotide sequence ID" value="NZ_RJVG01000001.1"/>
</dbReference>
<evidence type="ECO:0000313" key="1">
    <source>
        <dbReference type="EMBL" id="ROR31747.1"/>
    </source>
</evidence>
<accession>A0A3N1Y391</accession>
<protein>
    <submittedName>
        <fullName evidence="1">Uncharacterized protein</fullName>
    </submittedName>
</protein>
<organism evidence="1 2">
    <name type="scientific">Mobilisporobacter senegalensis</name>
    <dbReference type="NCBI Taxonomy" id="1329262"/>
    <lineage>
        <taxon>Bacteria</taxon>
        <taxon>Bacillati</taxon>
        <taxon>Bacillota</taxon>
        <taxon>Clostridia</taxon>
        <taxon>Lachnospirales</taxon>
        <taxon>Lachnospiraceae</taxon>
        <taxon>Mobilisporobacter</taxon>
    </lineage>
</organism>
<reference evidence="1 2" key="1">
    <citation type="submission" date="2018-11" db="EMBL/GenBank/DDBJ databases">
        <title>Genomic Encyclopedia of Type Strains, Phase IV (KMG-IV): sequencing the most valuable type-strain genomes for metagenomic binning, comparative biology and taxonomic classification.</title>
        <authorList>
            <person name="Goeker M."/>
        </authorList>
    </citation>
    <scope>NUCLEOTIDE SEQUENCE [LARGE SCALE GENOMIC DNA]</scope>
    <source>
        <strain evidence="1 2">DSM 26537</strain>
    </source>
</reference>
<name>A0A3N1Y391_9FIRM</name>
<dbReference type="AlphaFoldDB" id="A0A3N1Y391"/>
<comment type="caution">
    <text evidence="1">The sequence shown here is derived from an EMBL/GenBank/DDBJ whole genome shotgun (WGS) entry which is preliminary data.</text>
</comment>